<gene>
    <name evidence="1" type="ORF">KDL28_26245</name>
</gene>
<dbReference type="EMBL" id="JAGSOV010000056">
    <property type="protein sequence ID" value="MCO1658570.1"/>
    <property type="molecule type" value="Genomic_DNA"/>
</dbReference>
<sequence>MPTTSPMPRLLPTRSSSAAWSYASRAVPMITGADRRSARHRFYAAPATTPVELSLPPRLESWDAKSHPAQLGLTDFLDHAELDLSAHLRAEPPWTLELAVGLPTTVPLLDHHDLDNYLYPLARRLGGRRLVAARATKAFGPRSTARLDTARPSPPPDHLSVHHLRTTASAQTTAYKRQIHTQLVAAGASCPPPGTALSAVIGFRHSPRRNWLGLWKPTLDALGPLIGEGSRPWSPRDGAIVELVLTSTVDPALGWDVEICAAAVPIRPTRPSDRRAGGSGGLSG</sequence>
<organism evidence="1 2">
    <name type="scientific">Pseudonocardia humida</name>
    <dbReference type="NCBI Taxonomy" id="2800819"/>
    <lineage>
        <taxon>Bacteria</taxon>
        <taxon>Bacillati</taxon>
        <taxon>Actinomycetota</taxon>
        <taxon>Actinomycetes</taxon>
        <taxon>Pseudonocardiales</taxon>
        <taxon>Pseudonocardiaceae</taxon>
        <taxon>Pseudonocardia</taxon>
    </lineage>
</organism>
<name>A0ABT1A6C5_9PSEU</name>
<proteinExistence type="predicted"/>
<dbReference type="Proteomes" id="UP001165283">
    <property type="component" value="Unassembled WGS sequence"/>
</dbReference>
<evidence type="ECO:0000313" key="2">
    <source>
        <dbReference type="Proteomes" id="UP001165283"/>
    </source>
</evidence>
<keyword evidence="2" id="KW-1185">Reference proteome</keyword>
<comment type="caution">
    <text evidence="1">The sequence shown here is derived from an EMBL/GenBank/DDBJ whole genome shotgun (WGS) entry which is preliminary data.</text>
</comment>
<reference evidence="1" key="1">
    <citation type="submission" date="2021-04" db="EMBL/GenBank/DDBJ databases">
        <title>Pseudonocardia sp. nov., isolated from sandy soil of mangrove forest.</title>
        <authorList>
            <person name="Zan Z."/>
            <person name="Huang R."/>
            <person name="Liu W."/>
        </authorList>
    </citation>
    <scope>NUCLEOTIDE SEQUENCE</scope>
    <source>
        <strain evidence="1">S2-4</strain>
    </source>
</reference>
<accession>A0ABT1A6C5</accession>
<evidence type="ECO:0000313" key="1">
    <source>
        <dbReference type="EMBL" id="MCO1658570.1"/>
    </source>
</evidence>
<protein>
    <submittedName>
        <fullName evidence="1">Uncharacterized protein</fullName>
    </submittedName>
</protein>